<accession>A0A0E9WPM2</accession>
<sequence>MLIGFAGNGPIAEPKPKVKKQILQINCSEYSTQKGHYNVSVLQILGLI</sequence>
<reference evidence="1" key="2">
    <citation type="journal article" date="2015" name="Fish Shellfish Immunol.">
        <title>Early steps in the European eel (Anguilla anguilla)-Vibrio vulnificus interaction in the gills: Role of the RtxA13 toxin.</title>
        <authorList>
            <person name="Callol A."/>
            <person name="Pajuelo D."/>
            <person name="Ebbesson L."/>
            <person name="Teles M."/>
            <person name="MacKenzie S."/>
            <person name="Amaro C."/>
        </authorList>
    </citation>
    <scope>NUCLEOTIDE SEQUENCE</scope>
</reference>
<dbReference type="AlphaFoldDB" id="A0A0E9WPM2"/>
<evidence type="ECO:0000313" key="1">
    <source>
        <dbReference type="EMBL" id="JAH91530.1"/>
    </source>
</evidence>
<name>A0A0E9WPM2_ANGAN</name>
<protein>
    <submittedName>
        <fullName evidence="1">Uncharacterized protein</fullName>
    </submittedName>
</protein>
<dbReference type="EMBL" id="GBXM01017047">
    <property type="protein sequence ID" value="JAH91530.1"/>
    <property type="molecule type" value="Transcribed_RNA"/>
</dbReference>
<reference evidence="1" key="1">
    <citation type="submission" date="2014-11" db="EMBL/GenBank/DDBJ databases">
        <authorList>
            <person name="Amaro Gonzalez C."/>
        </authorList>
    </citation>
    <scope>NUCLEOTIDE SEQUENCE</scope>
</reference>
<organism evidence="1">
    <name type="scientific">Anguilla anguilla</name>
    <name type="common">European freshwater eel</name>
    <name type="synonym">Muraena anguilla</name>
    <dbReference type="NCBI Taxonomy" id="7936"/>
    <lineage>
        <taxon>Eukaryota</taxon>
        <taxon>Metazoa</taxon>
        <taxon>Chordata</taxon>
        <taxon>Craniata</taxon>
        <taxon>Vertebrata</taxon>
        <taxon>Euteleostomi</taxon>
        <taxon>Actinopterygii</taxon>
        <taxon>Neopterygii</taxon>
        <taxon>Teleostei</taxon>
        <taxon>Anguilliformes</taxon>
        <taxon>Anguillidae</taxon>
        <taxon>Anguilla</taxon>
    </lineage>
</organism>
<proteinExistence type="predicted"/>